<protein>
    <submittedName>
        <fullName evidence="2">GNAT family N-acetyltransferase</fullName>
    </submittedName>
</protein>
<comment type="caution">
    <text evidence="2">The sequence shown here is derived from an EMBL/GenBank/DDBJ whole genome shotgun (WGS) entry which is preliminary data.</text>
</comment>
<dbReference type="InterPro" id="IPR000182">
    <property type="entry name" value="GNAT_dom"/>
</dbReference>
<dbReference type="InterPro" id="IPR016181">
    <property type="entry name" value="Acyl_CoA_acyltransferase"/>
</dbReference>
<keyword evidence="2" id="KW-0808">Transferase</keyword>
<dbReference type="OrthoDB" id="9775804at2"/>
<dbReference type="CDD" id="cd04301">
    <property type="entry name" value="NAT_SF"/>
    <property type="match status" value="1"/>
</dbReference>
<evidence type="ECO:0000313" key="3">
    <source>
        <dbReference type="Proteomes" id="UP000236449"/>
    </source>
</evidence>
<proteinExistence type="predicted"/>
<accession>A0A2J8I0V9</accession>
<dbReference type="Pfam" id="PF13673">
    <property type="entry name" value="Acetyltransf_10"/>
    <property type="match status" value="1"/>
</dbReference>
<dbReference type="InterPro" id="IPR053144">
    <property type="entry name" value="Acetyltransferase_Butenolide"/>
</dbReference>
<name>A0A2J8I0V9_VIBDI</name>
<dbReference type="PROSITE" id="PS51186">
    <property type="entry name" value="GNAT"/>
    <property type="match status" value="1"/>
</dbReference>
<evidence type="ECO:0000313" key="2">
    <source>
        <dbReference type="EMBL" id="PNI04134.1"/>
    </source>
</evidence>
<dbReference type="SUPFAM" id="SSF55729">
    <property type="entry name" value="Acyl-CoA N-acyltransferases (Nat)"/>
    <property type="match status" value="1"/>
</dbReference>
<dbReference type="Proteomes" id="UP000236449">
    <property type="component" value="Unassembled WGS sequence"/>
</dbReference>
<feature type="domain" description="N-acetyltransferase" evidence="1">
    <location>
        <begin position="3"/>
        <end position="138"/>
    </location>
</feature>
<organism evidence="2 3">
    <name type="scientific">Vibrio diazotrophicus</name>
    <dbReference type="NCBI Taxonomy" id="685"/>
    <lineage>
        <taxon>Bacteria</taxon>
        <taxon>Pseudomonadati</taxon>
        <taxon>Pseudomonadota</taxon>
        <taxon>Gammaproteobacteria</taxon>
        <taxon>Vibrionales</taxon>
        <taxon>Vibrionaceae</taxon>
        <taxon>Vibrio</taxon>
    </lineage>
</organism>
<gene>
    <name evidence="2" type="ORF">C1N32_14150</name>
</gene>
<sequence length="138" mass="15374">MDSDISILLEAPSAEEFVMLRETANWKSPSLVLVNQSIQSSLFHVTIRTGKDLIAMARIVGDGVMYFYIQDVVVSPNHRQKGLGSILMQEIERYLEQNAPSNATVGLLAATGKESFYERYGYVIRPTEALGHGMCKFT</sequence>
<dbReference type="PANTHER" id="PTHR43233:SF1">
    <property type="entry name" value="FAMILY N-ACETYLTRANSFERASE, PUTATIVE (AFU_ORTHOLOGUE AFUA_6G03350)-RELATED"/>
    <property type="match status" value="1"/>
</dbReference>
<dbReference type="GO" id="GO:0016747">
    <property type="term" value="F:acyltransferase activity, transferring groups other than amino-acyl groups"/>
    <property type="evidence" value="ECO:0007669"/>
    <property type="project" value="InterPro"/>
</dbReference>
<reference evidence="2 3" key="1">
    <citation type="submission" date="2018-01" db="EMBL/GenBank/DDBJ databases">
        <title>Draft genome sequences of six Vibrio diazotrophicus strains isolated from deep-sea sediments of the Baltic Sea.</title>
        <authorList>
            <person name="Castillo D."/>
            <person name="Vandieken V."/>
            <person name="Chiang O."/>
            <person name="Middelboe M."/>
        </authorList>
    </citation>
    <scope>NUCLEOTIDE SEQUENCE [LARGE SCALE GENOMIC DNA]</scope>
    <source>
        <strain evidence="2 3">60.27F</strain>
    </source>
</reference>
<dbReference type="EMBL" id="POSK01000009">
    <property type="protein sequence ID" value="PNI04134.1"/>
    <property type="molecule type" value="Genomic_DNA"/>
</dbReference>
<evidence type="ECO:0000259" key="1">
    <source>
        <dbReference type="PROSITE" id="PS51186"/>
    </source>
</evidence>
<dbReference type="PANTHER" id="PTHR43233">
    <property type="entry name" value="FAMILY N-ACETYLTRANSFERASE, PUTATIVE (AFU_ORTHOLOGUE AFUA_6G03350)-RELATED"/>
    <property type="match status" value="1"/>
</dbReference>
<dbReference type="Gene3D" id="3.40.630.30">
    <property type="match status" value="1"/>
</dbReference>
<dbReference type="AlphaFoldDB" id="A0A2J8I0V9"/>